<dbReference type="KEGG" id="aagg:ETAA8_08010"/>
<reference evidence="1 2" key="1">
    <citation type="submission" date="2019-02" db="EMBL/GenBank/DDBJ databases">
        <title>Deep-cultivation of Planctomycetes and their phenomic and genomic characterization uncovers novel biology.</title>
        <authorList>
            <person name="Wiegand S."/>
            <person name="Jogler M."/>
            <person name="Boedeker C."/>
            <person name="Pinto D."/>
            <person name="Vollmers J."/>
            <person name="Rivas-Marin E."/>
            <person name="Kohn T."/>
            <person name="Peeters S.H."/>
            <person name="Heuer A."/>
            <person name="Rast P."/>
            <person name="Oberbeckmann S."/>
            <person name="Bunk B."/>
            <person name="Jeske O."/>
            <person name="Meyerdierks A."/>
            <person name="Storesund J.E."/>
            <person name="Kallscheuer N."/>
            <person name="Luecker S."/>
            <person name="Lage O.M."/>
            <person name="Pohl T."/>
            <person name="Merkel B.J."/>
            <person name="Hornburger P."/>
            <person name="Mueller R.-W."/>
            <person name="Bruemmer F."/>
            <person name="Labrenz M."/>
            <person name="Spormann A.M."/>
            <person name="Op den Camp H."/>
            <person name="Overmann J."/>
            <person name="Amann R."/>
            <person name="Jetten M.S.M."/>
            <person name="Mascher T."/>
            <person name="Medema M.H."/>
            <person name="Devos D.P."/>
            <person name="Kaster A.-K."/>
            <person name="Ovreas L."/>
            <person name="Rohde M."/>
            <person name="Galperin M.Y."/>
            <person name="Jogler C."/>
        </authorList>
    </citation>
    <scope>NUCLEOTIDE SEQUENCE [LARGE SCALE GENOMIC DNA]</scope>
    <source>
        <strain evidence="1 2">ETA_A8</strain>
    </source>
</reference>
<evidence type="ECO:0000313" key="1">
    <source>
        <dbReference type="EMBL" id="QDU25731.1"/>
    </source>
</evidence>
<organism evidence="1 2">
    <name type="scientific">Anatilimnocola aggregata</name>
    <dbReference type="NCBI Taxonomy" id="2528021"/>
    <lineage>
        <taxon>Bacteria</taxon>
        <taxon>Pseudomonadati</taxon>
        <taxon>Planctomycetota</taxon>
        <taxon>Planctomycetia</taxon>
        <taxon>Pirellulales</taxon>
        <taxon>Pirellulaceae</taxon>
        <taxon>Anatilimnocola</taxon>
    </lineage>
</organism>
<dbReference type="OrthoDB" id="251009at2"/>
<proteinExistence type="predicted"/>
<accession>A0A517Y670</accession>
<dbReference type="AlphaFoldDB" id="A0A517Y670"/>
<dbReference type="RefSeq" id="WP_145085168.1">
    <property type="nucleotide sequence ID" value="NZ_CP036274.1"/>
</dbReference>
<sequence>MAPLEPEEYIEQAYLFRALAERLPENHTVQDLLGQVKQELLSTTRLPLAIDFLLAEIKHAGTMASAMARLPHYFTPFQTYVIREAEAETGRFDMRIAVDILQHEAEYRSKSPRPQGLFMYQLECLCRNRLKYDPGLTAMAQDPVFDERWQSWISIVRAQMGLVDFGELIYVRSEYYWQARAKFDETPPADKPVLFDVKEGKIAWANRRKDPVYLFLAFQRHLGYPAVPRPKKIDQAPNLLPQLQAKIDRLETRLKLLEEDTKGGIDISKFYGPQPGG</sequence>
<name>A0A517Y670_9BACT</name>
<dbReference type="EMBL" id="CP036274">
    <property type="protein sequence ID" value="QDU25731.1"/>
    <property type="molecule type" value="Genomic_DNA"/>
</dbReference>
<dbReference type="Proteomes" id="UP000315017">
    <property type="component" value="Chromosome"/>
</dbReference>
<evidence type="ECO:0000313" key="2">
    <source>
        <dbReference type="Proteomes" id="UP000315017"/>
    </source>
</evidence>
<protein>
    <submittedName>
        <fullName evidence="1">Uncharacterized protein</fullName>
    </submittedName>
</protein>
<gene>
    <name evidence="1" type="ORF">ETAA8_08010</name>
</gene>
<keyword evidence="2" id="KW-1185">Reference proteome</keyword>